<dbReference type="InParanoid" id="Q4N7B7"/>
<comment type="caution">
    <text evidence="1">The sequence shown here is derived from an EMBL/GenBank/DDBJ whole genome shotgun (WGS) entry which is preliminary data.</text>
</comment>
<organism evidence="1 2">
    <name type="scientific">Theileria parva</name>
    <name type="common">East coast fever infection agent</name>
    <dbReference type="NCBI Taxonomy" id="5875"/>
    <lineage>
        <taxon>Eukaryota</taxon>
        <taxon>Sar</taxon>
        <taxon>Alveolata</taxon>
        <taxon>Apicomplexa</taxon>
        <taxon>Aconoidasida</taxon>
        <taxon>Piroplasmida</taxon>
        <taxon>Theileriidae</taxon>
        <taxon>Theileria</taxon>
    </lineage>
</organism>
<name>Q4N7B7_THEPA</name>
<gene>
    <name evidence="1" type="ordered locus">TP01_0903</name>
</gene>
<dbReference type="AlphaFoldDB" id="Q4N7B7"/>
<protein>
    <submittedName>
        <fullName evidence="1">Uncharacterized protein</fullName>
    </submittedName>
</protein>
<dbReference type="InterPro" id="IPR056316">
    <property type="entry name" value="Microp_apicomplexa_2"/>
</dbReference>
<dbReference type="Proteomes" id="UP000001949">
    <property type="component" value="Unassembled WGS sequence"/>
</dbReference>
<proteinExistence type="predicted"/>
<accession>Q4N7B7</accession>
<sequence length="45" mass="5134">MLLKHCDKDTSVNFECFRCLGECISIAARAALMDKEHGEKFDDEL</sequence>
<evidence type="ECO:0000313" key="1">
    <source>
        <dbReference type="EMBL" id="EAN34141.1"/>
    </source>
</evidence>
<dbReference type="Pfam" id="PF23483">
    <property type="entry name" value="Microp_apicomplexa_2"/>
    <property type="match status" value="1"/>
</dbReference>
<reference evidence="1 2" key="1">
    <citation type="journal article" date="2005" name="Science">
        <title>Genome sequence of Theileria parva, a bovine pathogen that transforms lymphocytes.</title>
        <authorList>
            <person name="Gardner M.J."/>
            <person name="Bishop R."/>
            <person name="Shah T."/>
            <person name="de Villiers E.P."/>
            <person name="Carlton J.M."/>
            <person name="Hall N."/>
            <person name="Ren Q."/>
            <person name="Paulsen I.T."/>
            <person name="Pain A."/>
            <person name="Berriman M."/>
            <person name="Wilson R.J.M."/>
            <person name="Sato S."/>
            <person name="Ralph S.A."/>
            <person name="Mann D.J."/>
            <person name="Xiong Z."/>
            <person name="Shallom S.J."/>
            <person name="Weidman J."/>
            <person name="Jiang L."/>
            <person name="Lynn J."/>
            <person name="Weaver B."/>
            <person name="Shoaibi A."/>
            <person name="Domingo A.R."/>
            <person name="Wasawo D."/>
            <person name="Crabtree J."/>
            <person name="Wortman J.R."/>
            <person name="Haas B."/>
            <person name="Angiuoli S.V."/>
            <person name="Creasy T.H."/>
            <person name="Lu C."/>
            <person name="Suh B."/>
            <person name="Silva J.C."/>
            <person name="Utterback T.R."/>
            <person name="Feldblyum T.V."/>
            <person name="Pertea M."/>
            <person name="Allen J."/>
            <person name="Nierman W.C."/>
            <person name="Taracha E.L.N."/>
            <person name="Salzberg S.L."/>
            <person name="White O.R."/>
            <person name="Fitzhugh H.A."/>
            <person name="Morzaria S."/>
            <person name="Venter J.C."/>
            <person name="Fraser C.M."/>
            <person name="Nene V."/>
        </authorList>
    </citation>
    <scope>NUCLEOTIDE SEQUENCE [LARGE SCALE GENOMIC DNA]</scope>
    <source>
        <strain evidence="1 2">Muguga</strain>
    </source>
</reference>
<keyword evidence="2" id="KW-1185">Reference proteome</keyword>
<dbReference type="GeneID" id="3503039"/>
<dbReference type="VEuPathDB" id="PiroplasmaDB:TpMuguga_01g00903"/>
<dbReference type="EMBL" id="AAGK01000001">
    <property type="protein sequence ID" value="EAN34141.1"/>
    <property type="molecule type" value="Genomic_DNA"/>
</dbReference>
<evidence type="ECO:0000313" key="2">
    <source>
        <dbReference type="Proteomes" id="UP000001949"/>
    </source>
</evidence>
<dbReference type="KEGG" id="tpv:TP01_0903"/>